<protein>
    <recommendedName>
        <fullName evidence="4">Transglycosylase SLT domain-containing protein</fullName>
    </recommendedName>
</protein>
<evidence type="ECO:0008006" key="4">
    <source>
        <dbReference type="Google" id="ProtNLM"/>
    </source>
</evidence>
<proteinExistence type="predicted"/>
<keyword evidence="1" id="KW-0472">Membrane</keyword>
<gene>
    <name evidence="2" type="ORF">A2893_00470</name>
</gene>
<dbReference type="EMBL" id="MGHH01000014">
    <property type="protein sequence ID" value="OGM63968.1"/>
    <property type="molecule type" value="Genomic_DNA"/>
</dbReference>
<dbReference type="AlphaFoldDB" id="A0A1F8BL23"/>
<evidence type="ECO:0000313" key="2">
    <source>
        <dbReference type="EMBL" id="OGM63968.1"/>
    </source>
</evidence>
<accession>A0A1F8BL23</accession>
<name>A0A1F8BL23_9BACT</name>
<comment type="caution">
    <text evidence="2">The sequence shown here is derived from an EMBL/GenBank/DDBJ whole genome shotgun (WGS) entry which is preliminary data.</text>
</comment>
<evidence type="ECO:0000313" key="3">
    <source>
        <dbReference type="Proteomes" id="UP000176725"/>
    </source>
</evidence>
<keyword evidence="1" id="KW-0812">Transmembrane</keyword>
<feature type="transmembrane region" description="Helical" evidence="1">
    <location>
        <begin position="12"/>
        <end position="30"/>
    </location>
</feature>
<dbReference type="Proteomes" id="UP000176725">
    <property type="component" value="Unassembled WGS sequence"/>
</dbReference>
<organism evidence="2 3">
    <name type="scientific">Candidatus Woesebacteria bacterium RIFCSPLOWO2_01_FULL_39_25</name>
    <dbReference type="NCBI Taxonomy" id="1802521"/>
    <lineage>
        <taxon>Bacteria</taxon>
        <taxon>Candidatus Woeseibacteriota</taxon>
    </lineage>
</organism>
<keyword evidence="1" id="KW-1133">Transmembrane helix</keyword>
<dbReference type="STRING" id="1802521.A2893_00470"/>
<sequence length="940" mass="103965">MRLFRTYKKNIYLLLSILFGFFLYLLFPYIDFGKPVIAQEAIPMPTPTPFPCNETSDNEFHSLRPYQASPCNPDAEDLALFCGNDLVLLDPIVIEKRYSDGNMIPSLDWKYFFEGNEIQPFPPISGGSDFFFSCKYCNGSGQCVDRNISACIPDVGCKDNNDCAASECIDNGNGTETCYFIIDRVRDIAVDLREAYFPIMGFTEPSLGNESDPYKVVNSLFQGDETVDDPTKVNEYVSWYINGLIGRAEYNPPDTNLLGGLSEEGEKRLVDFSGPLKRLLSWESQIVRRGEEVRKAQRSINCDPNAVPKDPNCIRHDQIIGCTNLLGHPAGCYTNIIKDKIRLTDWISKFNLPPLRRNFGTWEDFWSAYLSWRADNPWRLFTYIPFSSTEDRLGNVEIDDYAIQPSNPNDVVIIDSSIINQEPADLFFAHMQESFELADLLQQVYSPQEADLDAEPGSSYVPYDKFCDLTEVRTNPGDDLFAGELSATVAYTAQVACTFTKAVAGEGRVCEASGGNCEPLPQEDLDCTTYYGQVDCGDNEFCGVGCGSWPSPPGCLGEDETCEMFGTPIGECCGGLECSGNITVYKKCEPITVDISAFDFTETCSNTVAVNFKTITKTPLAKEVWSKLVAGPSSVFKRMFPKIEDVEGRPIRRLWAIPGATPVDFIPLTPGLSIRAGNNRIPGQAELYFRYIGGIHQYFLQCMQTALRPQGYGQGCLSASAQPIPPAECPFTEIPPLPTDSSCKLSHTQIRNETIPDLMRKVFESAGSQYNVPPDLIAALMYAEGGFEPRVANPSCYGRYTQENITNAVLCEFPNCNPTYYDPPCNYNANQGDFCYVGGGAFGPYQQCPSGYNPCNFYEATMNMAEWLANNHKALFNLANSPCKPGSINYDLSDPAGGGSSCQKSSWSCEDVVTALVNWAGSCNPADHTVNALTIYGSCL</sequence>
<evidence type="ECO:0000256" key="1">
    <source>
        <dbReference type="SAM" id="Phobius"/>
    </source>
</evidence>
<reference evidence="2 3" key="1">
    <citation type="journal article" date="2016" name="Nat. Commun.">
        <title>Thousands of microbial genomes shed light on interconnected biogeochemical processes in an aquifer system.</title>
        <authorList>
            <person name="Anantharaman K."/>
            <person name="Brown C.T."/>
            <person name="Hug L.A."/>
            <person name="Sharon I."/>
            <person name="Castelle C.J."/>
            <person name="Probst A.J."/>
            <person name="Thomas B.C."/>
            <person name="Singh A."/>
            <person name="Wilkins M.J."/>
            <person name="Karaoz U."/>
            <person name="Brodie E.L."/>
            <person name="Williams K.H."/>
            <person name="Hubbard S.S."/>
            <person name="Banfield J.F."/>
        </authorList>
    </citation>
    <scope>NUCLEOTIDE SEQUENCE [LARGE SCALE GENOMIC DNA]</scope>
</reference>